<sequence length="415" mass="48281">MGESRNAYRVLVGRPEGKRPLGRPRRRWEDNIKMDLRKVGYDDREWINLTQDRDQWRAYMRAAMNLRERIVRNPHADVRGSVEVLTQREDKCNVIKQRKQIPSLHTMAVRLAHSRRNADNNGTRSTGARKRRVGMKRETKNQEVIGKKVVKRLRVRVAAAAKMRLTSTLWLAVIAVDFCLPRPPPSHLLESNSVPFVFASDLRVAYRRNVSLQYMYCTSTKTKVSNAGRKENENPLLSETVHFPFGYSPPSTGAMHVAGYTVARRTNSSSPRGSAKKIIYKTILRPVVTYASEAWVLTNNENMLAVWERKVLRKIYGPHFENGQFRSRTNKELMELYGEPSIVSFIKKGRLRWLGHLERVPEGRLPKRALYGHPGGLRKRGRPRLRWLQDVEDDLRRVGCKRWRQRLKIEMNGFY</sequence>
<dbReference type="Proteomes" id="UP001148838">
    <property type="component" value="Unassembled WGS sequence"/>
</dbReference>
<protein>
    <submittedName>
        <fullName evidence="2">Uncharacterized protein</fullName>
    </submittedName>
</protein>
<comment type="caution">
    <text evidence="2">The sequence shown here is derived from an EMBL/GenBank/DDBJ whole genome shotgun (WGS) entry which is preliminary data.</text>
</comment>
<keyword evidence="3" id="KW-1185">Reference proteome</keyword>
<dbReference type="EMBL" id="JAJSOF020000009">
    <property type="protein sequence ID" value="KAJ4445683.1"/>
    <property type="molecule type" value="Genomic_DNA"/>
</dbReference>
<evidence type="ECO:0000313" key="3">
    <source>
        <dbReference type="Proteomes" id="UP001148838"/>
    </source>
</evidence>
<dbReference type="PANTHER" id="PTHR47027">
    <property type="entry name" value="REVERSE TRANSCRIPTASE DOMAIN-CONTAINING PROTEIN"/>
    <property type="match status" value="1"/>
</dbReference>
<organism evidence="2 3">
    <name type="scientific">Periplaneta americana</name>
    <name type="common">American cockroach</name>
    <name type="synonym">Blatta americana</name>
    <dbReference type="NCBI Taxonomy" id="6978"/>
    <lineage>
        <taxon>Eukaryota</taxon>
        <taxon>Metazoa</taxon>
        <taxon>Ecdysozoa</taxon>
        <taxon>Arthropoda</taxon>
        <taxon>Hexapoda</taxon>
        <taxon>Insecta</taxon>
        <taxon>Pterygota</taxon>
        <taxon>Neoptera</taxon>
        <taxon>Polyneoptera</taxon>
        <taxon>Dictyoptera</taxon>
        <taxon>Blattodea</taxon>
        <taxon>Blattoidea</taxon>
        <taxon>Blattidae</taxon>
        <taxon>Blattinae</taxon>
        <taxon>Periplaneta</taxon>
    </lineage>
</organism>
<feature type="region of interest" description="Disordered" evidence="1">
    <location>
        <begin position="116"/>
        <end position="140"/>
    </location>
</feature>
<reference evidence="2 3" key="1">
    <citation type="journal article" date="2022" name="Allergy">
        <title>Genome assembly and annotation of Periplaneta americana reveal a comprehensive cockroach allergen profile.</title>
        <authorList>
            <person name="Wang L."/>
            <person name="Xiong Q."/>
            <person name="Saelim N."/>
            <person name="Wang L."/>
            <person name="Nong W."/>
            <person name="Wan A.T."/>
            <person name="Shi M."/>
            <person name="Liu X."/>
            <person name="Cao Q."/>
            <person name="Hui J.H.L."/>
            <person name="Sookrung N."/>
            <person name="Leung T.F."/>
            <person name="Tungtrongchitr A."/>
            <person name="Tsui S.K.W."/>
        </authorList>
    </citation>
    <scope>NUCLEOTIDE SEQUENCE [LARGE SCALE GENOMIC DNA]</scope>
    <source>
        <strain evidence="2">PWHHKU_190912</strain>
    </source>
</reference>
<gene>
    <name evidence="2" type="ORF">ANN_12368</name>
</gene>
<proteinExistence type="predicted"/>
<evidence type="ECO:0000313" key="2">
    <source>
        <dbReference type="EMBL" id="KAJ4445683.1"/>
    </source>
</evidence>
<accession>A0ABQ8TIH0</accession>
<name>A0ABQ8TIH0_PERAM</name>
<dbReference type="PANTHER" id="PTHR47027:SF29">
    <property type="entry name" value="C2H2-TYPE DOMAIN-CONTAINING PROTEIN"/>
    <property type="match status" value="1"/>
</dbReference>
<evidence type="ECO:0000256" key="1">
    <source>
        <dbReference type="SAM" id="MobiDB-lite"/>
    </source>
</evidence>